<evidence type="ECO:0000313" key="10">
    <source>
        <dbReference type="EMBL" id="MEJ6399716.1"/>
    </source>
</evidence>
<keyword evidence="2 8" id="KW-0732">Signal</keyword>
<dbReference type="PANTHER" id="PTHR21581">
    <property type="entry name" value="D-ALANYL-D-ALANINE CARBOXYPEPTIDASE"/>
    <property type="match status" value="1"/>
</dbReference>
<keyword evidence="6" id="KW-0961">Cell wall biogenesis/degradation</keyword>
<evidence type="ECO:0000256" key="7">
    <source>
        <dbReference type="RuleBase" id="RU004016"/>
    </source>
</evidence>
<gene>
    <name evidence="10" type="ORF">R4146_00750</name>
</gene>
<keyword evidence="11" id="KW-1185">Reference proteome</keyword>
<evidence type="ECO:0000256" key="4">
    <source>
        <dbReference type="ARBA" id="ARBA00022960"/>
    </source>
</evidence>
<comment type="caution">
    <text evidence="10">The sequence shown here is derived from an EMBL/GenBank/DDBJ whole genome shotgun (WGS) entry which is preliminary data.</text>
</comment>
<sequence>MISKKLKRFTVALVAVVGIASGSGINSLVNSGATKTANAATYNYDYDYDDGAVGLTGNAIVPGNYKMKNAKAAIAVDADNGKIVYAKNINQKLKVASTAKLMTLYLVIRKAQETNGWNQVVNTSSTSLVNMSYNNNIGGGFKFKPGHKYTVRQLYRATLIQSSNNAAIALGQWVAGSNGKFIDMMNKQAAAWDIDATFNSASGLENTDLVHYGFKYKGGANAGNMVSAKALATITQHVLAYYPQILKDSKKGTATVDGQRLYNYNNMLKGRTFYAPDLYVDGLKTGYTPAAGLSFVGTGQVPGKDRLITITINDNYEFSDQRDLMRYIYKNSSLFNTNSSSDTDDDV</sequence>
<evidence type="ECO:0000256" key="6">
    <source>
        <dbReference type="ARBA" id="ARBA00023316"/>
    </source>
</evidence>
<dbReference type="RefSeq" id="WP_339959559.1">
    <property type="nucleotide sequence ID" value="NZ_JAWMWH010000001.1"/>
</dbReference>
<comment type="similarity">
    <text evidence="1 7">Belongs to the peptidase S11 family.</text>
</comment>
<keyword evidence="4" id="KW-0133">Cell shape</keyword>
<evidence type="ECO:0000256" key="5">
    <source>
        <dbReference type="ARBA" id="ARBA00022984"/>
    </source>
</evidence>
<proteinExistence type="inferred from homology"/>
<evidence type="ECO:0000259" key="9">
    <source>
        <dbReference type="Pfam" id="PF00768"/>
    </source>
</evidence>
<keyword evidence="3 10" id="KW-0378">Hydrolase</keyword>
<evidence type="ECO:0000256" key="1">
    <source>
        <dbReference type="ARBA" id="ARBA00007164"/>
    </source>
</evidence>
<evidence type="ECO:0000313" key="11">
    <source>
        <dbReference type="Proteomes" id="UP001370590"/>
    </source>
</evidence>
<feature type="signal peptide" evidence="8">
    <location>
        <begin position="1"/>
        <end position="20"/>
    </location>
</feature>
<dbReference type="GO" id="GO:0016787">
    <property type="term" value="F:hydrolase activity"/>
    <property type="evidence" value="ECO:0007669"/>
    <property type="project" value="UniProtKB-KW"/>
</dbReference>
<protein>
    <submittedName>
        <fullName evidence="10">Serine hydrolase</fullName>
    </submittedName>
</protein>
<dbReference type="EMBL" id="JAWMWH010000001">
    <property type="protein sequence ID" value="MEJ6399716.1"/>
    <property type="molecule type" value="Genomic_DNA"/>
</dbReference>
<dbReference type="Proteomes" id="UP001370590">
    <property type="component" value="Unassembled WGS sequence"/>
</dbReference>
<feature type="domain" description="Peptidase S11 D-alanyl-D-alanine carboxypeptidase A N-terminal" evidence="9">
    <location>
        <begin position="69"/>
        <end position="314"/>
    </location>
</feature>
<organism evidence="10 11">
    <name type="scientific">Nicoliella lavandulae</name>
    <dbReference type="NCBI Taxonomy" id="3082954"/>
    <lineage>
        <taxon>Bacteria</taxon>
        <taxon>Bacillati</taxon>
        <taxon>Bacillota</taxon>
        <taxon>Bacilli</taxon>
        <taxon>Lactobacillales</taxon>
        <taxon>Lactobacillaceae</taxon>
        <taxon>Nicoliella</taxon>
    </lineage>
</organism>
<accession>A0ABU8SIK5</accession>
<reference evidence="10 11" key="1">
    <citation type="submission" date="2023-10" db="EMBL/GenBank/DDBJ databases">
        <title>Nicoliella lavandulae sp. nov. isolated from Lavandula angustifolia flowers.</title>
        <authorList>
            <person name="Alcantara C."/>
            <person name="Zuniga M."/>
            <person name="Landete J.M."/>
            <person name="Monedero V."/>
        </authorList>
    </citation>
    <scope>NUCLEOTIDE SEQUENCE [LARGE SCALE GENOMIC DNA]</scope>
    <source>
        <strain evidence="10 11">Es01</strain>
    </source>
</reference>
<keyword evidence="5" id="KW-0573">Peptidoglycan synthesis</keyword>
<dbReference type="Gene3D" id="3.40.710.10">
    <property type="entry name" value="DD-peptidase/beta-lactamase superfamily"/>
    <property type="match status" value="1"/>
</dbReference>
<dbReference type="PANTHER" id="PTHR21581:SF11">
    <property type="entry name" value="D-ALANYL-D-ALANINE CARBOXYPEPTIDASE DACA"/>
    <property type="match status" value="1"/>
</dbReference>
<evidence type="ECO:0000256" key="8">
    <source>
        <dbReference type="SAM" id="SignalP"/>
    </source>
</evidence>
<dbReference type="Pfam" id="PF00768">
    <property type="entry name" value="Peptidase_S11"/>
    <property type="match status" value="1"/>
</dbReference>
<evidence type="ECO:0000256" key="3">
    <source>
        <dbReference type="ARBA" id="ARBA00022801"/>
    </source>
</evidence>
<dbReference type="InterPro" id="IPR001967">
    <property type="entry name" value="Peptidase_S11_N"/>
</dbReference>
<name>A0ABU8SIK5_9LACO</name>
<dbReference type="InterPro" id="IPR012338">
    <property type="entry name" value="Beta-lactam/transpept-like"/>
</dbReference>
<evidence type="ECO:0000256" key="2">
    <source>
        <dbReference type="ARBA" id="ARBA00022729"/>
    </source>
</evidence>
<feature type="chain" id="PRO_5045413072" evidence="8">
    <location>
        <begin position="21"/>
        <end position="347"/>
    </location>
</feature>
<dbReference type="InterPro" id="IPR018044">
    <property type="entry name" value="Peptidase_S11"/>
</dbReference>
<dbReference type="SUPFAM" id="SSF56601">
    <property type="entry name" value="beta-lactamase/transpeptidase-like"/>
    <property type="match status" value="1"/>
</dbReference>
<dbReference type="PRINTS" id="PR00725">
    <property type="entry name" value="DADACBPTASE1"/>
</dbReference>